<dbReference type="GO" id="GO:0005789">
    <property type="term" value="C:endoplasmic reticulum membrane"/>
    <property type="evidence" value="ECO:0007669"/>
    <property type="project" value="TreeGrafter"/>
</dbReference>
<dbReference type="SUPFAM" id="SSF55856">
    <property type="entry name" value="Cytochrome b5-like heme/steroid binding domain"/>
    <property type="match status" value="1"/>
</dbReference>
<evidence type="ECO:0000256" key="6">
    <source>
        <dbReference type="ARBA" id="ARBA00022832"/>
    </source>
</evidence>
<feature type="transmembrane region" description="Helical" evidence="14">
    <location>
        <begin position="39"/>
        <end position="59"/>
    </location>
</feature>
<evidence type="ECO:0000256" key="8">
    <source>
        <dbReference type="ARBA" id="ARBA00023002"/>
    </source>
</evidence>
<dbReference type="InterPro" id="IPR009160">
    <property type="entry name" value="Acyl-CoA_deSatase_haem/ster-bd"/>
</dbReference>
<comment type="catalytic activity">
    <reaction evidence="13">
        <text>octadecanoyl-CoA + 2 Fe(II)-[cytochrome b5] + O2 + 2 H(+) = (9Z)-octadecenoyl-CoA + 2 Fe(III)-[cytochrome b5] + 2 H2O</text>
        <dbReference type="Rhea" id="RHEA:19721"/>
        <dbReference type="Rhea" id="RHEA-COMP:10438"/>
        <dbReference type="Rhea" id="RHEA-COMP:10439"/>
        <dbReference type="ChEBI" id="CHEBI:15377"/>
        <dbReference type="ChEBI" id="CHEBI:15378"/>
        <dbReference type="ChEBI" id="CHEBI:15379"/>
        <dbReference type="ChEBI" id="CHEBI:29033"/>
        <dbReference type="ChEBI" id="CHEBI:29034"/>
        <dbReference type="ChEBI" id="CHEBI:57387"/>
        <dbReference type="ChEBI" id="CHEBI:57394"/>
        <dbReference type="EC" id="1.14.19.1"/>
    </reaction>
</comment>
<evidence type="ECO:0000256" key="3">
    <source>
        <dbReference type="ARBA" id="ARBA00022516"/>
    </source>
</evidence>
<keyword evidence="7 14" id="KW-1133">Transmembrane helix</keyword>
<dbReference type="InterPro" id="IPR001199">
    <property type="entry name" value="Cyt_B5-like_heme/steroid-bd"/>
</dbReference>
<gene>
    <name evidence="16" type="ORF">BDEG_24507</name>
</gene>
<reference evidence="16 17" key="1">
    <citation type="submission" date="2006-10" db="EMBL/GenBank/DDBJ databases">
        <title>The Genome Sequence of Batrachochytrium dendrobatidis JEL423.</title>
        <authorList>
            <consortium name="The Broad Institute Genome Sequencing Platform"/>
            <person name="Birren B."/>
            <person name="Lander E."/>
            <person name="Galagan J."/>
            <person name="Cuomo C."/>
            <person name="Devon K."/>
            <person name="Jaffe D."/>
            <person name="Butler J."/>
            <person name="Alvarez P."/>
            <person name="Gnerre S."/>
            <person name="Grabherr M."/>
            <person name="Kleber M."/>
            <person name="Mauceli E."/>
            <person name="Brockman W."/>
            <person name="Young S."/>
            <person name="LaButti K."/>
            <person name="Sykes S."/>
            <person name="DeCaprio D."/>
            <person name="Crawford M."/>
            <person name="Koehrsen M."/>
            <person name="Engels R."/>
            <person name="Montgomery P."/>
            <person name="Pearson M."/>
            <person name="Howarth C."/>
            <person name="Larson L."/>
            <person name="White J."/>
            <person name="O'Leary S."/>
            <person name="Kodira C."/>
            <person name="Zeng Q."/>
            <person name="Yandava C."/>
            <person name="Alvarado L."/>
            <person name="Longcore J."/>
            <person name="James T."/>
        </authorList>
    </citation>
    <scope>NUCLEOTIDE SEQUENCE [LARGE SCALE GENOMIC DNA]</scope>
    <source>
        <strain evidence="16 17">JEL423</strain>
    </source>
</reference>
<evidence type="ECO:0000256" key="11">
    <source>
        <dbReference type="ARBA" id="ARBA00023136"/>
    </source>
</evidence>
<keyword evidence="8 13" id="KW-0560">Oxidoreductase</keyword>
<evidence type="ECO:0000256" key="13">
    <source>
        <dbReference type="PIRNR" id="PIRNR000345"/>
    </source>
</evidence>
<keyword evidence="3 13" id="KW-0444">Lipid biosynthesis</keyword>
<keyword evidence="9 13" id="KW-0408">Iron</keyword>
<keyword evidence="13" id="KW-0349">Heme</keyword>
<evidence type="ECO:0000256" key="14">
    <source>
        <dbReference type="SAM" id="Phobius"/>
    </source>
</evidence>
<dbReference type="eggNOG" id="KOG0537">
    <property type="taxonomic scope" value="Eukaryota"/>
</dbReference>
<dbReference type="PROSITE" id="PS00476">
    <property type="entry name" value="FATTY_ACID_DESATUR_1"/>
    <property type="match status" value="1"/>
</dbReference>
<evidence type="ECO:0000256" key="9">
    <source>
        <dbReference type="ARBA" id="ARBA00023004"/>
    </source>
</evidence>
<dbReference type="GO" id="GO:0006636">
    <property type="term" value="P:unsaturated fatty acid biosynthetic process"/>
    <property type="evidence" value="ECO:0007669"/>
    <property type="project" value="UniProtKB-UniRule"/>
</dbReference>
<dbReference type="InterPro" id="IPR015876">
    <property type="entry name" value="Acyl-CoA_DS"/>
</dbReference>
<feature type="transmembrane region" description="Helical" evidence="14">
    <location>
        <begin position="66"/>
        <end position="85"/>
    </location>
</feature>
<dbReference type="InterPro" id="IPR001522">
    <property type="entry name" value="FADS-1_CS"/>
</dbReference>
<comment type="cofactor">
    <cofactor evidence="13">
        <name>Fe(2+)</name>
        <dbReference type="ChEBI" id="CHEBI:29033"/>
    </cofactor>
    <text evidence="13">Expected to bind 2 Fe(2+) ions per subunit.</text>
</comment>
<evidence type="ECO:0000313" key="16">
    <source>
        <dbReference type="EMBL" id="OAJ40807.1"/>
    </source>
</evidence>
<keyword evidence="11 14" id="KW-0472">Membrane</keyword>
<dbReference type="PROSITE" id="PS50255">
    <property type="entry name" value="CYTOCHROME_B5_2"/>
    <property type="match status" value="1"/>
</dbReference>
<dbReference type="AlphaFoldDB" id="A0A177WL31"/>
<evidence type="ECO:0000256" key="5">
    <source>
        <dbReference type="ARBA" id="ARBA00022723"/>
    </source>
</evidence>
<dbReference type="Pfam" id="PF00487">
    <property type="entry name" value="FA_desaturase"/>
    <property type="match status" value="1"/>
</dbReference>
<dbReference type="OrthoDB" id="10260134at2759"/>
<dbReference type="EC" id="1.14.19.1" evidence="13"/>
<feature type="domain" description="Cytochrome b5 heme-binding" evidence="15">
    <location>
        <begin position="333"/>
        <end position="412"/>
    </location>
</feature>
<dbReference type="Gene3D" id="3.10.120.10">
    <property type="entry name" value="Cytochrome b5-like heme/steroid binding domain"/>
    <property type="match status" value="1"/>
</dbReference>
<feature type="transmembrane region" description="Helical" evidence="14">
    <location>
        <begin position="97"/>
        <end position="118"/>
    </location>
</feature>
<keyword evidence="10 13" id="KW-0443">Lipid metabolism</keyword>
<comment type="similarity">
    <text evidence="2 13">Belongs to the fatty acid desaturase type 1 family.</text>
</comment>
<dbReference type="PRINTS" id="PR00075">
    <property type="entry name" value="FACDDSATRASE"/>
</dbReference>
<dbReference type="Proteomes" id="UP000077115">
    <property type="component" value="Unassembled WGS sequence"/>
</dbReference>
<dbReference type="GO" id="GO:0004768">
    <property type="term" value="F:stearoyl-CoA 9-desaturase activity"/>
    <property type="evidence" value="ECO:0007669"/>
    <property type="project" value="UniProtKB-UniRule"/>
</dbReference>
<proteinExistence type="inferred from homology"/>
<keyword evidence="12 13" id="KW-0275">Fatty acid biosynthesis</keyword>
<evidence type="ECO:0000256" key="12">
    <source>
        <dbReference type="ARBA" id="ARBA00023160"/>
    </source>
</evidence>
<dbReference type="CDD" id="cd03505">
    <property type="entry name" value="Delta9-FADS-like"/>
    <property type="match status" value="1"/>
</dbReference>
<feature type="transmembrane region" description="Helical" evidence="14">
    <location>
        <begin position="179"/>
        <end position="200"/>
    </location>
</feature>
<dbReference type="PANTHER" id="PTHR11351:SF31">
    <property type="entry name" value="DESATURASE 1, ISOFORM A-RELATED"/>
    <property type="match status" value="1"/>
</dbReference>
<keyword evidence="6 13" id="KW-0276">Fatty acid metabolism</keyword>
<organism evidence="16 17">
    <name type="scientific">Batrachochytrium dendrobatidis (strain JEL423)</name>
    <dbReference type="NCBI Taxonomy" id="403673"/>
    <lineage>
        <taxon>Eukaryota</taxon>
        <taxon>Fungi</taxon>
        <taxon>Fungi incertae sedis</taxon>
        <taxon>Chytridiomycota</taxon>
        <taxon>Chytridiomycota incertae sedis</taxon>
        <taxon>Chytridiomycetes</taxon>
        <taxon>Rhizophydiales</taxon>
        <taxon>Rhizophydiales incertae sedis</taxon>
        <taxon>Batrachochytrium</taxon>
    </lineage>
</organism>
<keyword evidence="4 14" id="KW-0812">Transmembrane</keyword>
<dbReference type="InterPro" id="IPR036400">
    <property type="entry name" value="Cyt_B5-like_heme/steroid_sf"/>
</dbReference>
<dbReference type="PIRSF" id="PIRSF000345">
    <property type="entry name" value="OLE1"/>
    <property type="match status" value="1"/>
</dbReference>
<evidence type="ECO:0000256" key="10">
    <source>
        <dbReference type="ARBA" id="ARBA00023098"/>
    </source>
</evidence>
<dbReference type="InterPro" id="IPR005804">
    <property type="entry name" value="FA_desaturase_dom"/>
</dbReference>
<evidence type="ECO:0000256" key="1">
    <source>
        <dbReference type="ARBA" id="ARBA00004141"/>
    </source>
</evidence>
<dbReference type="STRING" id="403673.A0A177WL31"/>
<dbReference type="EMBL" id="DS022305">
    <property type="protein sequence ID" value="OAJ40807.1"/>
    <property type="molecule type" value="Genomic_DNA"/>
</dbReference>
<dbReference type="eggNOG" id="KOG1600">
    <property type="taxonomic scope" value="Eukaryota"/>
</dbReference>
<dbReference type="PANTHER" id="PTHR11351">
    <property type="entry name" value="ACYL-COA DESATURASE"/>
    <property type="match status" value="1"/>
</dbReference>
<dbReference type="GO" id="GO:0005506">
    <property type="term" value="F:iron ion binding"/>
    <property type="evidence" value="ECO:0007669"/>
    <property type="project" value="TreeGrafter"/>
</dbReference>
<keyword evidence="13" id="KW-0813">Transport</keyword>
<comment type="function">
    <text evidence="13">Stearoyl-CoA desaturase that utilizes O(2) and electrons from reduced cytochrome b5 to introduce the first double bond into saturated fatty acyl-CoA substrates.</text>
</comment>
<dbReference type="VEuPathDB" id="FungiDB:BDEG_24507"/>
<evidence type="ECO:0000256" key="2">
    <source>
        <dbReference type="ARBA" id="ARBA00009295"/>
    </source>
</evidence>
<sequence length="424" mass="48257">MTVATTRSAHGGSTRLAKGHFFGDITIPGLDLTLKEVNWVHLILLTTTPLISIGAFIYVPMQFNTMMFALFWYLLTGFGITVGYHRYWSHRSYEATVPYQIVLALAGAGAVEGSIRWWSRGHRAHHRYTDTSKDPYNARKGIFWSHLGWLLVKTDYSTVGRVDISDLNSDPVVMWQHKYYVPLVLLMSVILPTVIPGIFWGDYMGGYFFAGIARLVFVHHATFCVNSLAHWAGETTFDDRHSPRDHFFTALITFGEGYHNFHHEFPSDYRNALGLFQYDPSKWIIYLASLTGLTYGLHTFTTNEIEKGKLTMAQKVIDRKRAKLLWGPKDEDLPRYTFATFQRMCTEQHRSLIVIDGNVYDVEHFMDQHPGGRGFLKASIGKDVSTSFNGGVYDHHNAARNLASMMRIAILDGNVPLQFVAKEE</sequence>
<evidence type="ECO:0000313" key="17">
    <source>
        <dbReference type="Proteomes" id="UP000077115"/>
    </source>
</evidence>
<comment type="subcellular location">
    <subcellularLocation>
        <location evidence="1">Membrane</location>
        <topology evidence="1">Multi-pass membrane protein</topology>
    </subcellularLocation>
</comment>
<dbReference type="SMART" id="SM01117">
    <property type="entry name" value="Cyt-b5"/>
    <property type="match status" value="1"/>
</dbReference>
<keyword evidence="5 13" id="KW-0479">Metal-binding</keyword>
<reference evidence="16 17" key="2">
    <citation type="submission" date="2016-05" db="EMBL/GenBank/DDBJ databases">
        <title>Lineage-specific infection strategies underlie the spectrum of fungal disease in amphibians.</title>
        <authorList>
            <person name="Cuomo C.A."/>
            <person name="Farrer R.A."/>
            <person name="James T."/>
            <person name="Longcore J."/>
            <person name="Birren B."/>
        </authorList>
    </citation>
    <scope>NUCLEOTIDE SEQUENCE [LARGE SCALE GENOMIC DNA]</scope>
    <source>
        <strain evidence="16 17">JEL423</strain>
    </source>
</reference>
<protein>
    <recommendedName>
        <fullName evidence="13">Acyl-CoA desaturase</fullName>
        <ecNumber evidence="13">1.14.19.1</ecNumber>
    </recommendedName>
</protein>
<evidence type="ECO:0000256" key="7">
    <source>
        <dbReference type="ARBA" id="ARBA00022989"/>
    </source>
</evidence>
<evidence type="ECO:0000259" key="15">
    <source>
        <dbReference type="PROSITE" id="PS50255"/>
    </source>
</evidence>
<dbReference type="Pfam" id="PF00173">
    <property type="entry name" value="Cyt-b5"/>
    <property type="match status" value="1"/>
</dbReference>
<accession>A0A177WL31</accession>
<evidence type="ECO:0000256" key="4">
    <source>
        <dbReference type="ARBA" id="ARBA00022692"/>
    </source>
</evidence>
<keyword evidence="13" id="KW-0249">Electron transport</keyword>
<name>A0A177WL31_BATDL</name>